<accession>A0ABP3CXW6</accession>
<organism evidence="1 2">
    <name type="scientific">Selenomonas dianae</name>
    <dbReference type="NCBI Taxonomy" id="135079"/>
    <lineage>
        <taxon>Bacteria</taxon>
        <taxon>Bacillati</taxon>
        <taxon>Bacillota</taxon>
        <taxon>Negativicutes</taxon>
        <taxon>Selenomonadales</taxon>
        <taxon>Selenomonadaceae</taxon>
        <taxon>Selenomonas</taxon>
    </lineage>
</organism>
<evidence type="ECO:0000313" key="1">
    <source>
        <dbReference type="EMBL" id="GAA0218098.1"/>
    </source>
</evidence>
<evidence type="ECO:0000313" key="2">
    <source>
        <dbReference type="Proteomes" id="UP001500399"/>
    </source>
</evidence>
<reference evidence="2" key="1">
    <citation type="journal article" date="2019" name="Int. J. Syst. Evol. Microbiol.">
        <title>The Global Catalogue of Microorganisms (GCM) 10K type strain sequencing project: providing services to taxonomists for standard genome sequencing and annotation.</title>
        <authorList>
            <consortium name="The Broad Institute Genomics Platform"/>
            <consortium name="The Broad Institute Genome Sequencing Center for Infectious Disease"/>
            <person name="Wu L."/>
            <person name="Ma J."/>
        </authorList>
    </citation>
    <scope>NUCLEOTIDE SEQUENCE [LARGE SCALE GENOMIC DNA]</scope>
    <source>
        <strain evidence="2">JCM 8542</strain>
    </source>
</reference>
<sequence length="293" mass="32950">MGNLVQVADGQIVVSTRQIAEHFDKQHKHVLSVIENLKAENSALRNMFCEHSYKVEGNNKTYPEYLMNRGGFSLLVMGFTGKKALEWKIKYIQAFNAMEEELRRGGTPYVLTMKHYKKRPVLTSADVAALLGMASESVRQALQQPLARCKHGRDYFLVQGDDLVALKHDNPSISSLASSVLLIAESGLRKICAYLRRAMPAVFGDPPVVDVLPVQVTNPLNTYAAPESNKEIGAWVKDIRGYMDVLDGLLHKYEQKNPIKTQEALKEVMRSVGKDIWEDVVRLTCQKYDLVTV</sequence>
<keyword evidence="2" id="KW-1185">Reference proteome</keyword>
<dbReference type="Proteomes" id="UP001500399">
    <property type="component" value="Unassembled WGS sequence"/>
</dbReference>
<gene>
    <name evidence="1" type="ORF">GCM10008919_21570</name>
</gene>
<dbReference type="RefSeq" id="WP_304987509.1">
    <property type="nucleotide sequence ID" value="NZ_CP128650.1"/>
</dbReference>
<comment type="caution">
    <text evidence="1">The sequence shown here is derived from an EMBL/GenBank/DDBJ whole genome shotgun (WGS) entry which is preliminary data.</text>
</comment>
<dbReference type="NCBIfam" id="TIGR02681">
    <property type="entry name" value="phage_pRha"/>
    <property type="match status" value="1"/>
</dbReference>
<name>A0ABP3CXW6_9FIRM</name>
<dbReference type="EMBL" id="BAAACR010000017">
    <property type="protein sequence ID" value="GAA0218098.1"/>
    <property type="molecule type" value="Genomic_DNA"/>
</dbReference>
<proteinExistence type="predicted"/>
<dbReference type="Pfam" id="PF09669">
    <property type="entry name" value="Phage_pRha"/>
    <property type="match status" value="1"/>
</dbReference>
<protein>
    <recommendedName>
        <fullName evidence="3">Phage regulatory protein, Rha family</fullName>
    </recommendedName>
</protein>
<evidence type="ECO:0008006" key="3">
    <source>
        <dbReference type="Google" id="ProtNLM"/>
    </source>
</evidence>
<dbReference type="InterPro" id="IPR014054">
    <property type="entry name" value="Phage_regulatory_Rha"/>
</dbReference>